<name>A0ABW2ZPP4_9MICO</name>
<evidence type="ECO:0000259" key="10">
    <source>
        <dbReference type="Pfam" id="PF00535"/>
    </source>
</evidence>
<proteinExistence type="inferred from homology"/>
<dbReference type="GO" id="GO:0016757">
    <property type="term" value="F:glycosyltransferase activity"/>
    <property type="evidence" value="ECO:0007669"/>
    <property type="project" value="UniProtKB-KW"/>
</dbReference>
<evidence type="ECO:0000256" key="3">
    <source>
        <dbReference type="ARBA" id="ARBA00022676"/>
    </source>
</evidence>
<sequence>MTTRATISAVGVVVPVHNEEALLGACLGALTRAVAAVPAHVAVEVAVVLDACADGSAEIAERAGFPTIAVEGRCVGRARQVGVEAVLQQLTDHPPEAVWLAHTDADSVVPAHWLTHQLDLAAEGADAVVGTVRPDFRDLSPAQVDAWHRTHTPGEANGHVHGANLGIRANVLVAAGGFEPIAVHEDVGLVERARRGGALIVPSDHAWVRTSGRQVGRAPGGYARYLREDLEPLAQGLLTSG</sequence>
<gene>
    <name evidence="11" type="ORF">ACFQZV_03815</name>
</gene>
<dbReference type="Gene3D" id="3.90.550.10">
    <property type="entry name" value="Spore Coat Polysaccharide Biosynthesis Protein SpsA, Chain A"/>
    <property type="match status" value="1"/>
</dbReference>
<dbReference type="PANTHER" id="PTHR43646">
    <property type="entry name" value="GLYCOSYLTRANSFERASE"/>
    <property type="match status" value="1"/>
</dbReference>
<evidence type="ECO:0000256" key="2">
    <source>
        <dbReference type="ARBA" id="ARBA00022475"/>
    </source>
</evidence>
<dbReference type="PANTHER" id="PTHR43646:SF2">
    <property type="entry name" value="GLYCOSYLTRANSFERASE 2-LIKE DOMAIN-CONTAINING PROTEIN"/>
    <property type="match status" value="1"/>
</dbReference>
<dbReference type="SUPFAM" id="SSF53448">
    <property type="entry name" value="Nucleotide-diphospho-sugar transferases"/>
    <property type="match status" value="1"/>
</dbReference>
<organism evidence="11 12">
    <name type="scientific">Microbacterium koreense</name>
    <dbReference type="NCBI Taxonomy" id="323761"/>
    <lineage>
        <taxon>Bacteria</taxon>
        <taxon>Bacillati</taxon>
        <taxon>Actinomycetota</taxon>
        <taxon>Actinomycetes</taxon>
        <taxon>Micrococcales</taxon>
        <taxon>Microbacteriaceae</taxon>
        <taxon>Microbacterium</taxon>
    </lineage>
</organism>
<evidence type="ECO:0000256" key="4">
    <source>
        <dbReference type="ARBA" id="ARBA00022679"/>
    </source>
</evidence>
<keyword evidence="12" id="KW-1185">Reference proteome</keyword>
<evidence type="ECO:0000256" key="7">
    <source>
        <dbReference type="ARBA" id="ARBA00037904"/>
    </source>
</evidence>
<evidence type="ECO:0000256" key="6">
    <source>
        <dbReference type="ARBA" id="ARBA00037281"/>
    </source>
</evidence>
<dbReference type="Pfam" id="PF00535">
    <property type="entry name" value="Glycos_transf_2"/>
    <property type="match status" value="1"/>
</dbReference>
<evidence type="ECO:0000256" key="1">
    <source>
        <dbReference type="ARBA" id="ARBA00004236"/>
    </source>
</evidence>
<comment type="subcellular location">
    <subcellularLocation>
        <location evidence="1">Cell membrane</location>
    </subcellularLocation>
</comment>
<dbReference type="Proteomes" id="UP001597042">
    <property type="component" value="Unassembled WGS sequence"/>
</dbReference>
<protein>
    <recommendedName>
        <fullName evidence="9">4,4'-diaponeurosporenoate glycosyltransferase</fullName>
    </recommendedName>
</protein>
<dbReference type="EMBL" id="JBHTIM010000001">
    <property type="protein sequence ID" value="MFD0780425.1"/>
    <property type="molecule type" value="Genomic_DNA"/>
</dbReference>
<dbReference type="InterPro" id="IPR029044">
    <property type="entry name" value="Nucleotide-diphossugar_trans"/>
</dbReference>
<reference evidence="12" key="1">
    <citation type="journal article" date="2019" name="Int. J. Syst. Evol. Microbiol.">
        <title>The Global Catalogue of Microorganisms (GCM) 10K type strain sequencing project: providing services to taxonomists for standard genome sequencing and annotation.</title>
        <authorList>
            <consortium name="The Broad Institute Genomics Platform"/>
            <consortium name="The Broad Institute Genome Sequencing Center for Infectious Disease"/>
            <person name="Wu L."/>
            <person name="Ma J."/>
        </authorList>
    </citation>
    <scope>NUCLEOTIDE SEQUENCE [LARGE SCALE GENOMIC DNA]</scope>
    <source>
        <strain evidence="12">CCUG 50754</strain>
    </source>
</reference>
<evidence type="ECO:0000313" key="12">
    <source>
        <dbReference type="Proteomes" id="UP001597042"/>
    </source>
</evidence>
<feature type="domain" description="Glycosyltransferase 2-like" evidence="10">
    <location>
        <begin position="12"/>
        <end position="140"/>
    </location>
</feature>
<dbReference type="InterPro" id="IPR001173">
    <property type="entry name" value="Glyco_trans_2-like"/>
</dbReference>
<comment type="similarity">
    <text evidence="8">Belongs to the glycosyltransferase 2 family. CrtQ subfamily.</text>
</comment>
<evidence type="ECO:0000256" key="8">
    <source>
        <dbReference type="ARBA" id="ARBA00038120"/>
    </source>
</evidence>
<keyword evidence="4 11" id="KW-0808">Transferase</keyword>
<comment type="pathway">
    <text evidence="7">Carotenoid biosynthesis; staphyloxanthin biosynthesis; staphyloxanthin from farnesyl diphosphate: step 4/5.</text>
</comment>
<comment type="function">
    <text evidence="6">Catalyzes the glycosylation of 4,4'-diaponeurosporenoate, i.e. the esterification of glucose at the C1'' position with the carboxyl group of 4,4'-diaponeurosporenic acid, to form glycosyl-4,4'-diaponeurosporenoate. This is a step in the biosynthesis of staphyloxanthin, an orange pigment present in most staphylococci strains.</text>
</comment>
<comment type="caution">
    <text evidence="11">The sequence shown here is derived from an EMBL/GenBank/DDBJ whole genome shotgun (WGS) entry which is preliminary data.</text>
</comment>
<keyword evidence="5" id="KW-0472">Membrane</keyword>
<keyword evidence="2" id="KW-1003">Cell membrane</keyword>
<evidence type="ECO:0000256" key="9">
    <source>
        <dbReference type="ARBA" id="ARBA00040345"/>
    </source>
</evidence>
<dbReference type="RefSeq" id="WP_378750695.1">
    <property type="nucleotide sequence ID" value="NZ_JBHSSV010000003.1"/>
</dbReference>
<evidence type="ECO:0000313" key="11">
    <source>
        <dbReference type="EMBL" id="MFD0780425.1"/>
    </source>
</evidence>
<keyword evidence="3 11" id="KW-0328">Glycosyltransferase</keyword>
<evidence type="ECO:0000256" key="5">
    <source>
        <dbReference type="ARBA" id="ARBA00023136"/>
    </source>
</evidence>
<accession>A0ABW2ZPP4</accession>